<dbReference type="PANTHER" id="PTHR10997">
    <property type="entry name" value="IMPORTIN-7, 8, 11"/>
    <property type="match status" value="1"/>
</dbReference>
<dbReference type="AlphaFoldDB" id="A3LND4"/>
<protein>
    <submittedName>
        <fullName evidence="8">Importin-beta like protein</fullName>
    </submittedName>
</protein>
<keyword evidence="3" id="KW-0813">Transport</keyword>
<dbReference type="HOGENOM" id="CLU_004196_0_0_1"/>
<dbReference type="Pfam" id="PF08506">
    <property type="entry name" value="Cse1"/>
    <property type="match status" value="1"/>
</dbReference>
<dbReference type="RefSeq" id="XP_001382866.2">
    <property type="nucleotide sequence ID" value="XM_001382829.1"/>
</dbReference>
<sequence length="1004" mass="114152">MDKPSLLKALAGTLDADFHTRKSSERQLNVYEQQPGFTAYLLELITDPEAQLGIQISAAILFKNRVMTYWLTPENKAPSPLTIRDNEKPQIKEKLIQTLIKTYKNTQLKLQLSTALHNILSSEKWDEILAIIKNLLNDSSNIDHVYVGLICLYEYTKNYRWSSFEHANSSNPVLEDVANEVFPQLQTLIHNLINSDSATADEMTYLIVKIFKFTTFSSLPSYFLNTENLGNWCQIHIMIINKPLPASVLNEDSIELRNQNPRIKAVKWCFGNLHRLLSRHGGGITTKDKTNNQFATAFLENFVPVILNAFWKIIEEWSTKQIWLSESSLYHIISFLEQIVDTPAWNLINDKIDAIIKHVILPTLNATEETIELYEDDSDEYIRRFFDTNRESNTADVASINFIYRLSVKRFTASINTVLAIVNDIFNRRAGDRGNVDVAKETEGAFRVLSTLSHKLDNKNSPVHGQVDKVLHTFIYPELAEPVIASTPWLTARACDTLAMFRHNYKDQEVLRDIFQGVVNCFQKEDQFPIQLTAVDALCTLVEEDTVAEHVGEQAPQLMGTLLEMSKKFESDILTSVMETFVEKFAKNLEPYATELARKLMEQFLRTVSELMEQQSADYNNVDVDKEYKAAGVLGTLTSLVIAMGTSPEVSVALEGVLSEMIIFILENAQVSFLCETIEILESLIFSSRNVSPVMWNIYQVVIDSFDTYAHEYFDSFQPFFEGIINHGFTQPVITVESPQIQQLLSVCFKLLKSDSLDPVFAHSTFEIMELTILALNTRFVPILPQFLPEIFETFSSLESQDAFDGYMLHHLSILRVFFAAFYVDPVTTIQFLNEKGFTPALFQLWIKHSSDFQSVYGCKLQILASISIIRSQALTLIPEDLIGETVDLMVDNISTLPSAIKAKNDILQKESSKPFGNAGNEEEDDEYNAAYYEDELEADEAELEALKQTPIDEINVFQVIADNLQTMIHQDPGKYEALFGGVSDNKKEMLQQILHIVHEKAKN</sequence>
<dbReference type="STRING" id="322104.A3LND4"/>
<feature type="domain" description="Importin N-terminal" evidence="7">
    <location>
        <begin position="24"/>
        <end position="101"/>
    </location>
</feature>
<evidence type="ECO:0000256" key="4">
    <source>
        <dbReference type="ARBA" id="ARBA00022490"/>
    </source>
</evidence>
<dbReference type="GO" id="GO:0006606">
    <property type="term" value="P:protein import into nucleus"/>
    <property type="evidence" value="ECO:0007669"/>
    <property type="project" value="EnsemblFungi"/>
</dbReference>
<dbReference type="GO" id="GO:0005635">
    <property type="term" value="C:nuclear envelope"/>
    <property type="evidence" value="ECO:0007669"/>
    <property type="project" value="TreeGrafter"/>
</dbReference>
<evidence type="ECO:0000256" key="3">
    <source>
        <dbReference type="ARBA" id="ARBA00022448"/>
    </source>
</evidence>
<dbReference type="InterPro" id="IPR001494">
    <property type="entry name" value="Importin-beta_N"/>
</dbReference>
<dbReference type="SMART" id="SM00913">
    <property type="entry name" value="IBN_N"/>
    <property type="match status" value="1"/>
</dbReference>
<evidence type="ECO:0000259" key="7">
    <source>
        <dbReference type="PROSITE" id="PS50166"/>
    </source>
</evidence>
<evidence type="ECO:0000313" key="8">
    <source>
        <dbReference type="EMBL" id="ABN64837.2"/>
    </source>
</evidence>
<evidence type="ECO:0000256" key="2">
    <source>
        <dbReference type="ARBA" id="ARBA00004496"/>
    </source>
</evidence>
<accession>A3LND4</accession>
<dbReference type="GO" id="GO:0005829">
    <property type="term" value="C:cytosol"/>
    <property type="evidence" value="ECO:0007669"/>
    <property type="project" value="TreeGrafter"/>
</dbReference>
<evidence type="ECO:0000313" key="9">
    <source>
        <dbReference type="Proteomes" id="UP000002258"/>
    </source>
</evidence>
<keyword evidence="9" id="KW-1185">Reference proteome</keyword>
<dbReference type="FunCoup" id="A3LND4">
    <property type="interactions" value="287"/>
</dbReference>
<dbReference type="EMBL" id="CP000496">
    <property type="protein sequence ID" value="ABN64837.2"/>
    <property type="molecule type" value="Genomic_DNA"/>
</dbReference>
<dbReference type="OrthoDB" id="760868at2759"/>
<evidence type="ECO:0000256" key="6">
    <source>
        <dbReference type="ARBA" id="ARBA00023242"/>
    </source>
</evidence>
<dbReference type="PANTHER" id="PTHR10997:SF28">
    <property type="entry name" value="IMPORTIN BETA SMX1"/>
    <property type="match status" value="1"/>
</dbReference>
<dbReference type="GO" id="GO:0031267">
    <property type="term" value="F:small GTPase binding"/>
    <property type="evidence" value="ECO:0007669"/>
    <property type="project" value="InterPro"/>
</dbReference>
<dbReference type="Gene3D" id="1.25.10.10">
    <property type="entry name" value="Leucine-rich Repeat Variant"/>
    <property type="match status" value="1"/>
</dbReference>
<proteinExistence type="predicted"/>
<dbReference type="PROSITE" id="PS50166">
    <property type="entry name" value="IMPORTIN_B_NT"/>
    <property type="match status" value="1"/>
</dbReference>
<dbReference type="InterPro" id="IPR011989">
    <property type="entry name" value="ARM-like"/>
</dbReference>
<evidence type="ECO:0000256" key="5">
    <source>
        <dbReference type="ARBA" id="ARBA00022927"/>
    </source>
</evidence>
<dbReference type="Pfam" id="PF03810">
    <property type="entry name" value="IBN_N"/>
    <property type="match status" value="1"/>
</dbReference>
<dbReference type="GO" id="GO:0006406">
    <property type="term" value="P:mRNA export from nucleus"/>
    <property type="evidence" value="ECO:0007669"/>
    <property type="project" value="EnsemblFungi"/>
</dbReference>
<dbReference type="KEGG" id="pic:PICST_69889"/>
<dbReference type="OMA" id="MVMSMNK"/>
<evidence type="ECO:0000256" key="1">
    <source>
        <dbReference type="ARBA" id="ARBA00004123"/>
    </source>
</evidence>
<dbReference type="GO" id="GO:0061608">
    <property type="term" value="F:nuclear import signal receptor activity"/>
    <property type="evidence" value="ECO:0007669"/>
    <property type="project" value="EnsemblFungi"/>
</dbReference>
<organism evidence="8 9">
    <name type="scientific">Scheffersomyces stipitis (strain ATCC 58785 / CBS 6054 / NBRC 10063 / NRRL Y-11545)</name>
    <name type="common">Yeast</name>
    <name type="synonym">Pichia stipitis</name>
    <dbReference type="NCBI Taxonomy" id="322104"/>
    <lineage>
        <taxon>Eukaryota</taxon>
        <taxon>Fungi</taxon>
        <taxon>Dikarya</taxon>
        <taxon>Ascomycota</taxon>
        <taxon>Saccharomycotina</taxon>
        <taxon>Pichiomycetes</taxon>
        <taxon>Debaryomycetaceae</taxon>
        <taxon>Scheffersomyces</taxon>
    </lineage>
</organism>
<keyword evidence="6" id="KW-0539">Nucleus</keyword>
<dbReference type="SUPFAM" id="SSF48371">
    <property type="entry name" value="ARM repeat"/>
    <property type="match status" value="1"/>
</dbReference>
<dbReference type="Proteomes" id="UP000002258">
    <property type="component" value="Chromosome 2"/>
</dbReference>
<dbReference type="InterPro" id="IPR016024">
    <property type="entry name" value="ARM-type_fold"/>
</dbReference>
<keyword evidence="5" id="KW-0653">Protein transport</keyword>
<dbReference type="eggNOG" id="KOG1991">
    <property type="taxonomic scope" value="Eukaryota"/>
</dbReference>
<reference evidence="8 9" key="1">
    <citation type="journal article" date="2007" name="Nat. Biotechnol.">
        <title>Genome sequence of the lignocellulose-bioconverting and xylose-fermenting yeast Pichia stipitis.</title>
        <authorList>
            <person name="Jeffries T.W."/>
            <person name="Grigoriev I.V."/>
            <person name="Grimwood J."/>
            <person name="Laplaza J.M."/>
            <person name="Aerts A."/>
            <person name="Salamov A."/>
            <person name="Schmutz J."/>
            <person name="Lindquist E."/>
            <person name="Dehal P."/>
            <person name="Shapiro H."/>
            <person name="Jin Y.S."/>
            <person name="Passoth V."/>
            <person name="Richardson P.M."/>
        </authorList>
    </citation>
    <scope>NUCLEOTIDE SEQUENCE [LARGE SCALE GENOMIC DNA]</scope>
    <source>
        <strain evidence="9">ATCC 58785 / CBS 6054 / NBRC 10063 / NRRL Y-11545</strain>
    </source>
</reference>
<name>A3LND4_PICST</name>
<keyword evidence="4" id="KW-0963">Cytoplasm</keyword>
<dbReference type="InParanoid" id="A3LND4"/>
<gene>
    <name evidence="8" type="primary">SMX1</name>
    <name evidence="8" type="ORF">PICST_69889</name>
</gene>
<comment type="subcellular location">
    <subcellularLocation>
        <location evidence="2">Cytoplasm</location>
    </subcellularLocation>
    <subcellularLocation>
        <location evidence="1">Nucleus</location>
    </subcellularLocation>
</comment>
<dbReference type="InterPro" id="IPR013713">
    <property type="entry name" value="XPO2_central"/>
</dbReference>
<dbReference type="GeneID" id="4837024"/>